<dbReference type="SUPFAM" id="SSF51998">
    <property type="entry name" value="PFL-like glycyl radical enzymes"/>
    <property type="match status" value="1"/>
</dbReference>
<feature type="domain" description="PFL" evidence="4">
    <location>
        <begin position="22"/>
        <end position="697"/>
    </location>
</feature>
<evidence type="ECO:0000259" key="4">
    <source>
        <dbReference type="PROSITE" id="PS51554"/>
    </source>
</evidence>
<dbReference type="Gene3D" id="3.20.70.20">
    <property type="match status" value="1"/>
</dbReference>
<evidence type="ECO:0000259" key="3">
    <source>
        <dbReference type="PROSITE" id="PS51149"/>
    </source>
</evidence>
<dbReference type="AlphaFoldDB" id="A0A485LXE3"/>
<dbReference type="EC" id="4.1.99.11" evidence="5"/>
<dbReference type="PANTHER" id="PTHR43641:SF2">
    <property type="entry name" value="DEHYDRATASE YBIW-RELATED"/>
    <property type="match status" value="1"/>
</dbReference>
<dbReference type="InterPro" id="IPR001150">
    <property type="entry name" value="Gly_radical"/>
</dbReference>
<evidence type="ECO:0000313" key="5">
    <source>
        <dbReference type="EMBL" id="VFU13315.1"/>
    </source>
</evidence>
<accession>A0A485LXE3</accession>
<keyword evidence="2 5" id="KW-0456">Lyase</keyword>
<dbReference type="EMBL" id="CAADRM010000079">
    <property type="protein sequence ID" value="VFU13315.1"/>
    <property type="molecule type" value="Genomic_DNA"/>
</dbReference>
<keyword evidence="1" id="KW-0556">Organic radical</keyword>
<dbReference type="Pfam" id="PF01228">
    <property type="entry name" value="Gly_radical"/>
    <property type="match status" value="1"/>
</dbReference>
<dbReference type="GO" id="GO:0018805">
    <property type="term" value="F:benzylsuccinate synthase activity"/>
    <property type="evidence" value="ECO:0007669"/>
    <property type="project" value="UniProtKB-EC"/>
</dbReference>
<dbReference type="PROSITE" id="PS51554">
    <property type="entry name" value="PFL"/>
    <property type="match status" value="1"/>
</dbReference>
<dbReference type="PANTHER" id="PTHR43641">
    <property type="entry name" value="FORMATE ACETYLTRANSFERASE 3-RELATED"/>
    <property type="match status" value="1"/>
</dbReference>
<dbReference type="InterPro" id="IPR004184">
    <property type="entry name" value="PFL_dom"/>
</dbReference>
<organism evidence="5">
    <name type="scientific">anaerobic digester metagenome</name>
    <dbReference type="NCBI Taxonomy" id="1263854"/>
    <lineage>
        <taxon>unclassified sequences</taxon>
        <taxon>metagenomes</taxon>
        <taxon>ecological metagenomes</taxon>
    </lineage>
</organism>
<feature type="domain" description="Glycine radical" evidence="3">
    <location>
        <begin position="704"/>
        <end position="839"/>
    </location>
</feature>
<reference evidence="5" key="1">
    <citation type="submission" date="2019-03" db="EMBL/GenBank/DDBJ databases">
        <authorList>
            <person name="Hao L."/>
        </authorList>
    </citation>
    <scope>NUCLEOTIDE SEQUENCE</scope>
</reference>
<proteinExistence type="predicted"/>
<gene>
    <name evidence="5" type="primary">bssA</name>
    <name evidence="5" type="ORF">SCFA_180005</name>
</gene>
<evidence type="ECO:0000256" key="2">
    <source>
        <dbReference type="ARBA" id="ARBA00023239"/>
    </source>
</evidence>
<dbReference type="InterPro" id="IPR051215">
    <property type="entry name" value="GRE"/>
</dbReference>
<evidence type="ECO:0000256" key="1">
    <source>
        <dbReference type="ARBA" id="ARBA00022818"/>
    </source>
</evidence>
<name>A0A485LXE3_9ZZZZ</name>
<protein>
    <submittedName>
        <fullName evidence="5">Benzylsuccinate synthase alpha subunit</fullName>
        <ecNumber evidence="5">4.1.99.11</ecNumber>
    </submittedName>
</protein>
<dbReference type="PROSITE" id="PS51149">
    <property type="entry name" value="GLY_RADICAL_2"/>
    <property type="match status" value="1"/>
</dbReference>
<dbReference type="GO" id="GO:0005829">
    <property type="term" value="C:cytosol"/>
    <property type="evidence" value="ECO:0007669"/>
    <property type="project" value="TreeGrafter"/>
</dbReference>
<sequence length="839" mass="94984">MAMAVALDDPGKRIKKPKNLSPRIQWLRDYYFQGASRAWNNEFTAWGTGMPWDVQFDEMTFYIVPETYAFLQTFRSSMQQAARTVKLDPAFWTWSLPERKAWFIREVMVNYVPCEILPGDLIAGGRFNVQTSMCWTKKEARQRDRLIYGRKGARASMKWFHDHGYGNSGATSGHLIPGYERVLNLGWKGIYEDLKRRYEFLSPKEKKGSKGAQLRAMMTAATMPRDLAYRYAGLCERLAGEEQDPARKQELVQMAENLRHVPWEPARTFWEAVQALWLTHMLVMSDENYPGPGVSFGRIDQYLLPYWEHSIAQGMDREFGKEILKCFWIHANTVYDAMVRIGNMGITSGYGQLITLSGMGRGGRDMTNDLTYAMLEVIDELSPILEPKPNIRLHKGSPDELLDKVVDMISTSQGSPFLLNFDERSMAGMMRQAKKAHVEHLINEDNVHDYAPVGCLENTMVGNDRSGTVDNNLNLLKAVELALNDGKDFFDFVDPITGKREKVRQAGPRTGDVESLKTWDDFWNAYARQTQYIIEQCVELYEKSESIRARFCPTPYLSCLVKGCAEKGMDITQGGAELNFTTLEAVTFATTVDSLLAIKHLVYDTKQCRLQELVKALKSNWQGFEKLQALAAYKTPKYGRDDDKADAMARAVMDLWCEKTWKHKTRSTGRQFRPGMLSWNYWVGDGFILPASPDGRPKGRFLSNAICPVSGADINGPTANMNSVGKALGGKAENGPGDWDGYLNCLPNGASHTISLNPSLLRDPEHKEKFKAFLKGSLEQGGTSLQINMIDAPMLRDAQKRPEEYQSLLVRITGYNAYFTAIGRELQNEVIARISHESI</sequence>
<dbReference type="Pfam" id="PF02901">
    <property type="entry name" value="PFL-like"/>
    <property type="match status" value="1"/>
</dbReference>